<keyword evidence="2" id="KW-0547">Nucleotide-binding</keyword>
<feature type="active site" evidence="1">
    <location>
        <position position="205"/>
    </location>
</feature>
<feature type="binding site" evidence="2">
    <location>
        <begin position="157"/>
        <end position="160"/>
    </location>
    <ligand>
        <name>ATP</name>
        <dbReference type="ChEBI" id="CHEBI:30616"/>
    </ligand>
</feature>
<gene>
    <name evidence="4" type="ORF">AMOL_2300</name>
    <name evidence="5" type="ORF">CPU12_12355</name>
</gene>
<evidence type="ECO:0000256" key="1">
    <source>
        <dbReference type="PIRSR" id="PIRSR640198-1"/>
    </source>
</evidence>
<dbReference type="GO" id="GO:0005524">
    <property type="term" value="F:ATP binding"/>
    <property type="evidence" value="ECO:0007669"/>
    <property type="project" value="UniProtKB-KW"/>
</dbReference>
<dbReference type="PANTHER" id="PTHR13504:SF38">
    <property type="entry name" value="FIDO DOMAIN-CONTAINING PROTEIN"/>
    <property type="match status" value="1"/>
</dbReference>
<dbReference type="Proteomes" id="UP000221222">
    <property type="component" value="Unassembled WGS sequence"/>
</dbReference>
<keyword evidence="6" id="KW-1185">Reference proteome</keyword>
<dbReference type="PANTHER" id="PTHR13504">
    <property type="entry name" value="FIDO DOMAIN-CONTAINING PROTEIN DDB_G0283145"/>
    <property type="match status" value="1"/>
</dbReference>
<evidence type="ECO:0000313" key="5">
    <source>
        <dbReference type="EMBL" id="PHO17037.1"/>
    </source>
</evidence>
<dbReference type="KEGG" id="amol:AMOL_2300"/>
<organism evidence="5 6">
    <name type="scientific">Malaciobacter molluscorum LMG 25693</name>
    <dbReference type="NCBI Taxonomy" id="870501"/>
    <lineage>
        <taxon>Bacteria</taxon>
        <taxon>Pseudomonadati</taxon>
        <taxon>Campylobacterota</taxon>
        <taxon>Epsilonproteobacteria</taxon>
        <taxon>Campylobacterales</taxon>
        <taxon>Arcobacteraceae</taxon>
        <taxon>Malaciobacter</taxon>
    </lineage>
</organism>
<accession>A0A2G1DEW2</accession>
<dbReference type="Gene3D" id="1.10.10.10">
    <property type="entry name" value="Winged helix-like DNA-binding domain superfamily/Winged helix DNA-binding domain"/>
    <property type="match status" value="1"/>
</dbReference>
<dbReference type="EMBL" id="CP032098">
    <property type="protein sequence ID" value="AXX93252.1"/>
    <property type="molecule type" value="Genomic_DNA"/>
</dbReference>
<name>A0A2G1DEW2_9BACT</name>
<proteinExistence type="predicted"/>
<reference evidence="5 6" key="1">
    <citation type="submission" date="2017-09" db="EMBL/GenBank/DDBJ databases">
        <title>Arcobacter canalis sp. nov., a new species isolated from a water canal contaminated with urban sewage.</title>
        <authorList>
            <person name="Perez-Cataluna A."/>
            <person name="Salas-Masso N."/>
            <person name="Figueras M.J."/>
        </authorList>
    </citation>
    <scope>NUCLEOTIDE SEQUENCE [LARGE SCALE GENOMIC DNA]</scope>
    <source>
        <strain evidence="5 6">F98-3</strain>
    </source>
</reference>
<dbReference type="InterPro" id="IPR036597">
    <property type="entry name" value="Fido-like_dom_sf"/>
</dbReference>
<dbReference type="InterPro" id="IPR036388">
    <property type="entry name" value="WH-like_DNA-bd_sf"/>
</dbReference>
<sequence length="396" mass="45910">MYTTPIIPQTEHYPLKQEILNKAERIIIESAKLTGNLNIHIVNAIKENLRTINSYYSNKIESEGTHPIDIERAMKNEFSQDDKKKSMQQLSLVHIEVQKFLETTLDISTKPYSLEKILEIHKEFYSKEEMKYALNIKNGELEVEMVPGKLREGYVQVGEHIPPQSDELIACFNEFEMLYNQSRNSTHTMKLIYALCSHHRLTYIHPFYDGNGRVSRLYLDYLLYHSDIQGYGLWNISRGLARNQKEYRKFLSLADEKFSGYNDGRGPLTLKGLENFLEFMLDIALDQVLFMSEYLKLDSMATKIKAYVELSQKKLIHNVKPLPKNSNKLLEYLLVHGEVTRGDAQEILGVSAPKAISIVKELLEEDYLQTDSPRGKLRFKLNSKLSSYLIPDLFEN</sequence>
<evidence type="ECO:0000313" key="6">
    <source>
        <dbReference type="Proteomes" id="UP000221222"/>
    </source>
</evidence>
<feature type="binding site" evidence="2">
    <location>
        <begin position="209"/>
        <end position="216"/>
    </location>
    <ligand>
        <name>ATP</name>
        <dbReference type="ChEBI" id="CHEBI:30616"/>
    </ligand>
</feature>
<feature type="domain" description="Fido" evidence="3">
    <location>
        <begin position="112"/>
        <end position="282"/>
    </location>
</feature>
<evidence type="ECO:0000256" key="2">
    <source>
        <dbReference type="PIRSR" id="PIRSR640198-2"/>
    </source>
</evidence>
<dbReference type="PROSITE" id="PS51459">
    <property type="entry name" value="FIDO"/>
    <property type="match status" value="1"/>
</dbReference>
<protein>
    <submittedName>
        <fullName evidence="5">Cell filamentation protein Fic</fullName>
    </submittedName>
    <submittedName>
        <fullName evidence="4">Fic domain-containing protein</fullName>
    </submittedName>
</protein>
<dbReference type="InterPro" id="IPR040198">
    <property type="entry name" value="Fido_containing"/>
</dbReference>
<dbReference type="InterPro" id="IPR003812">
    <property type="entry name" value="Fido"/>
</dbReference>
<evidence type="ECO:0000259" key="3">
    <source>
        <dbReference type="PROSITE" id="PS51459"/>
    </source>
</evidence>
<evidence type="ECO:0000313" key="7">
    <source>
        <dbReference type="Proteomes" id="UP000262712"/>
    </source>
</evidence>
<reference evidence="4 7" key="2">
    <citation type="submission" date="2018-08" db="EMBL/GenBank/DDBJ databases">
        <title>Complete genome of the Arcobacter molluscorum type strain LMG 25693.</title>
        <authorList>
            <person name="Miller W.G."/>
            <person name="Yee E."/>
            <person name="Bono J.L."/>
        </authorList>
    </citation>
    <scope>NUCLEOTIDE SEQUENCE [LARGE SCALE GENOMIC DNA]</scope>
    <source>
        <strain evidence="4 7">CECT 7696</strain>
    </source>
</reference>
<dbReference type="AlphaFoldDB" id="A0A2G1DEW2"/>
<keyword evidence="2" id="KW-0067">ATP-binding</keyword>
<dbReference type="Gene3D" id="1.10.3290.10">
    <property type="entry name" value="Fido-like domain"/>
    <property type="match status" value="1"/>
</dbReference>
<dbReference type="EMBL" id="NXFY01000025">
    <property type="protein sequence ID" value="PHO17037.1"/>
    <property type="molecule type" value="Genomic_DNA"/>
</dbReference>
<dbReference type="RefSeq" id="WP_099343431.1">
    <property type="nucleotide sequence ID" value="NZ_CP032098.1"/>
</dbReference>
<dbReference type="Proteomes" id="UP000262712">
    <property type="component" value="Chromosome"/>
</dbReference>
<evidence type="ECO:0000313" key="4">
    <source>
        <dbReference type="EMBL" id="AXX93252.1"/>
    </source>
</evidence>
<dbReference type="Pfam" id="PF02661">
    <property type="entry name" value="Fic"/>
    <property type="match status" value="1"/>
</dbReference>
<dbReference type="SUPFAM" id="SSF140931">
    <property type="entry name" value="Fic-like"/>
    <property type="match status" value="1"/>
</dbReference>